<evidence type="ECO:0008006" key="3">
    <source>
        <dbReference type="Google" id="ProtNLM"/>
    </source>
</evidence>
<dbReference type="EMBL" id="LS483487">
    <property type="protein sequence ID" value="SQJ04782.1"/>
    <property type="molecule type" value="Genomic_DNA"/>
</dbReference>
<reference evidence="1 2" key="1">
    <citation type="submission" date="2018-06" db="EMBL/GenBank/DDBJ databases">
        <authorList>
            <consortium name="Pathogen Informatics"/>
            <person name="Doyle S."/>
        </authorList>
    </citation>
    <scope>NUCLEOTIDE SEQUENCE [LARGE SCALE GENOMIC DNA]</scope>
    <source>
        <strain evidence="1 2">NCTC12112</strain>
    </source>
</reference>
<dbReference type="KEGG" id="ful:C4N20_00215"/>
<proteinExistence type="predicted"/>
<name>A0AAX2JBR9_9FUSO</name>
<dbReference type="Proteomes" id="UP000249008">
    <property type="component" value="Chromosome 1"/>
</dbReference>
<dbReference type="GeneID" id="78453214"/>
<sequence>MLYKICGSCGNKIKHDEICSCRKKRGRGYDRENRNKVNAKFYNSREWKRMTALCKLRANGLDLYELEINKKIVKGSLTHHIEELENNRGRALDINNLIWVGDRTHALIHAEYEKSSEAKEKMQEILFKIIKKYTYGGDKKSFG</sequence>
<protein>
    <recommendedName>
        <fullName evidence="3">Endonuclease</fullName>
    </recommendedName>
</protein>
<gene>
    <name evidence="1" type="ORF">NCTC12112_01910</name>
</gene>
<evidence type="ECO:0000313" key="1">
    <source>
        <dbReference type="EMBL" id="SQJ04782.1"/>
    </source>
</evidence>
<dbReference type="AlphaFoldDB" id="A0AAX2JBR9"/>
<organism evidence="1 2">
    <name type="scientific">Fusobacterium ulcerans</name>
    <dbReference type="NCBI Taxonomy" id="861"/>
    <lineage>
        <taxon>Bacteria</taxon>
        <taxon>Fusobacteriati</taxon>
        <taxon>Fusobacteriota</taxon>
        <taxon>Fusobacteriia</taxon>
        <taxon>Fusobacteriales</taxon>
        <taxon>Fusobacteriaceae</taxon>
        <taxon>Fusobacterium</taxon>
    </lineage>
</organism>
<evidence type="ECO:0000313" key="2">
    <source>
        <dbReference type="Proteomes" id="UP000249008"/>
    </source>
</evidence>
<accession>A0AAX2JBR9</accession>
<dbReference type="RefSeq" id="WP_005982129.1">
    <property type="nucleotide sequence ID" value="NZ_CABKNW010000005.1"/>
</dbReference>